<dbReference type="EMBL" id="MNCJ02000325">
    <property type="protein sequence ID" value="KAF5785995.1"/>
    <property type="molecule type" value="Genomic_DNA"/>
</dbReference>
<sequence>MAPNSSRVMIPSPFLSNSFSIRLSSSRINGSDPPIRLKTASSSSSVICPSLSASINLY</sequence>
<organism evidence="1 2">
    <name type="scientific">Helianthus annuus</name>
    <name type="common">Common sunflower</name>
    <dbReference type="NCBI Taxonomy" id="4232"/>
    <lineage>
        <taxon>Eukaryota</taxon>
        <taxon>Viridiplantae</taxon>
        <taxon>Streptophyta</taxon>
        <taxon>Embryophyta</taxon>
        <taxon>Tracheophyta</taxon>
        <taxon>Spermatophyta</taxon>
        <taxon>Magnoliopsida</taxon>
        <taxon>eudicotyledons</taxon>
        <taxon>Gunneridae</taxon>
        <taxon>Pentapetalae</taxon>
        <taxon>asterids</taxon>
        <taxon>campanulids</taxon>
        <taxon>Asterales</taxon>
        <taxon>Asteraceae</taxon>
        <taxon>Asteroideae</taxon>
        <taxon>Heliantheae alliance</taxon>
        <taxon>Heliantheae</taxon>
        <taxon>Helianthus</taxon>
    </lineage>
</organism>
<proteinExistence type="predicted"/>
<reference evidence="1" key="2">
    <citation type="submission" date="2020-06" db="EMBL/GenBank/DDBJ databases">
        <title>Helianthus annuus Genome sequencing and assembly Release 2.</title>
        <authorList>
            <person name="Gouzy J."/>
            <person name="Langlade N."/>
            <person name="Munos S."/>
        </authorList>
    </citation>
    <scope>NUCLEOTIDE SEQUENCE</scope>
    <source>
        <tissue evidence="1">Leaves</tissue>
    </source>
</reference>
<evidence type="ECO:0000313" key="1">
    <source>
        <dbReference type="EMBL" id="KAF5785995.1"/>
    </source>
</evidence>
<protein>
    <submittedName>
        <fullName evidence="1">Uncharacterized protein</fullName>
    </submittedName>
</protein>
<dbReference type="Proteomes" id="UP000215914">
    <property type="component" value="Unassembled WGS sequence"/>
</dbReference>
<name>A0A9K3HX15_HELAN</name>
<comment type="caution">
    <text evidence="1">The sequence shown here is derived from an EMBL/GenBank/DDBJ whole genome shotgun (WGS) entry which is preliminary data.</text>
</comment>
<reference evidence="1" key="1">
    <citation type="journal article" date="2017" name="Nature">
        <title>The sunflower genome provides insights into oil metabolism, flowering and Asterid evolution.</title>
        <authorList>
            <person name="Badouin H."/>
            <person name="Gouzy J."/>
            <person name="Grassa C.J."/>
            <person name="Murat F."/>
            <person name="Staton S.E."/>
            <person name="Cottret L."/>
            <person name="Lelandais-Briere C."/>
            <person name="Owens G.L."/>
            <person name="Carrere S."/>
            <person name="Mayjonade B."/>
            <person name="Legrand L."/>
            <person name="Gill N."/>
            <person name="Kane N.C."/>
            <person name="Bowers J.E."/>
            <person name="Hubner S."/>
            <person name="Bellec A."/>
            <person name="Berard A."/>
            <person name="Berges H."/>
            <person name="Blanchet N."/>
            <person name="Boniface M.C."/>
            <person name="Brunel D."/>
            <person name="Catrice O."/>
            <person name="Chaidir N."/>
            <person name="Claudel C."/>
            <person name="Donnadieu C."/>
            <person name="Faraut T."/>
            <person name="Fievet G."/>
            <person name="Helmstetter N."/>
            <person name="King M."/>
            <person name="Knapp S.J."/>
            <person name="Lai Z."/>
            <person name="Le Paslier M.C."/>
            <person name="Lippi Y."/>
            <person name="Lorenzon L."/>
            <person name="Mandel J.R."/>
            <person name="Marage G."/>
            <person name="Marchand G."/>
            <person name="Marquand E."/>
            <person name="Bret-Mestries E."/>
            <person name="Morien E."/>
            <person name="Nambeesan S."/>
            <person name="Nguyen T."/>
            <person name="Pegot-Espagnet P."/>
            <person name="Pouilly N."/>
            <person name="Raftis F."/>
            <person name="Sallet E."/>
            <person name="Schiex T."/>
            <person name="Thomas J."/>
            <person name="Vandecasteele C."/>
            <person name="Vares D."/>
            <person name="Vear F."/>
            <person name="Vautrin S."/>
            <person name="Crespi M."/>
            <person name="Mangin B."/>
            <person name="Burke J.M."/>
            <person name="Salse J."/>
            <person name="Munos S."/>
            <person name="Vincourt P."/>
            <person name="Rieseberg L.H."/>
            <person name="Langlade N.B."/>
        </authorList>
    </citation>
    <scope>NUCLEOTIDE SEQUENCE</scope>
    <source>
        <tissue evidence="1">Leaves</tissue>
    </source>
</reference>
<accession>A0A9K3HX15</accession>
<gene>
    <name evidence="1" type="ORF">HanXRQr2_Chr10g0435411</name>
</gene>
<evidence type="ECO:0000313" key="2">
    <source>
        <dbReference type="Proteomes" id="UP000215914"/>
    </source>
</evidence>
<keyword evidence="2" id="KW-1185">Reference proteome</keyword>
<dbReference type="AlphaFoldDB" id="A0A9K3HX15"/>
<dbReference type="Gramene" id="mRNA:HanXRQr2_Chr10g0435411">
    <property type="protein sequence ID" value="CDS:HanXRQr2_Chr10g0435411.1"/>
    <property type="gene ID" value="HanXRQr2_Chr10g0435411"/>
</dbReference>